<evidence type="ECO:0000256" key="3">
    <source>
        <dbReference type="ARBA" id="ARBA00022729"/>
    </source>
</evidence>
<evidence type="ECO:0000256" key="2">
    <source>
        <dbReference type="ARBA" id="ARBA00022670"/>
    </source>
</evidence>
<dbReference type="SUPFAM" id="SSF53474">
    <property type="entry name" value="alpha/beta-Hydrolases"/>
    <property type="match status" value="1"/>
</dbReference>
<keyword evidence="2" id="KW-0645">Protease</keyword>
<dbReference type="GO" id="GO:0006508">
    <property type="term" value="P:proteolysis"/>
    <property type="evidence" value="ECO:0007669"/>
    <property type="project" value="UniProtKB-KW"/>
</dbReference>
<name>A0A9N8DI29_9STRA</name>
<dbReference type="OrthoDB" id="1735038at2759"/>
<sequence length="541" mass="60712">MMNGSRHYKLVQNDRQMKYLLGYTLRFLVALLVLTRNFQGCNGKAAPAHYYPRQLVDHLHQNDHYKGKLWSQRYYVWSDHFKGPGSPIFMILGGEGHISPETGIYYPFISDHLAKNFGAFVVQPEHRFYGFSQPLVHANLTLEGNSQQQSAESKRELRGRTLARKMDPRVQLFTAEQALMDAVRLVQHVAQDQLRCSLNKTSSDYCPVITVGGSYPGFLSMSARLRFPDVIDMSYAGSAPVKFYSQQVQEGDYYNHISKVAEKTIPGCSKAVRQALDDVLQEGSSSNYIPAIDVGICPGTLPDYIKSRHVFFEELFMMVGYTFANDNMGNYPPSPQTNLYKDCQIFLDDHSSAVDKVKTFLTDRLGRGSDCFNMGLQLPAGRHATISGGDWSGDGTGTDGESWDFQTCTLLVEKIGFSHESMFPPRNWTLDWMNAHCHARFGVKPRPTELVAKWKFDDLVAANASRILFTNGLNDGWSVGAVKQNLSESLLVLNFENGAHHSDLNSVGPRDTDTEDIKEGYIIIQNILAEWLDGVKALATK</sequence>
<keyword evidence="5" id="KW-0325">Glycoprotein</keyword>
<dbReference type="GO" id="GO:0004180">
    <property type="term" value="F:carboxypeptidase activity"/>
    <property type="evidence" value="ECO:0007669"/>
    <property type="project" value="UniProtKB-KW"/>
</dbReference>
<dbReference type="PANTHER" id="PTHR11010:SF38">
    <property type="entry name" value="LYSOSOMAL PRO-X CARBOXYPEPTIDASE"/>
    <property type="match status" value="1"/>
</dbReference>
<evidence type="ECO:0000313" key="6">
    <source>
        <dbReference type="EMBL" id="CAB9503064.1"/>
    </source>
</evidence>
<accession>A0A9N8DI29</accession>
<organism evidence="6 7">
    <name type="scientific">Seminavis robusta</name>
    <dbReference type="NCBI Taxonomy" id="568900"/>
    <lineage>
        <taxon>Eukaryota</taxon>
        <taxon>Sar</taxon>
        <taxon>Stramenopiles</taxon>
        <taxon>Ochrophyta</taxon>
        <taxon>Bacillariophyta</taxon>
        <taxon>Bacillariophyceae</taxon>
        <taxon>Bacillariophycidae</taxon>
        <taxon>Naviculales</taxon>
        <taxon>Naviculaceae</taxon>
        <taxon>Seminavis</taxon>
    </lineage>
</organism>
<evidence type="ECO:0000256" key="5">
    <source>
        <dbReference type="ARBA" id="ARBA00023180"/>
    </source>
</evidence>
<gene>
    <name evidence="6" type="ORF">SEMRO_155_G070330.1</name>
</gene>
<dbReference type="Gene3D" id="3.40.50.1820">
    <property type="entry name" value="alpha/beta hydrolase"/>
    <property type="match status" value="1"/>
</dbReference>
<dbReference type="PANTHER" id="PTHR11010">
    <property type="entry name" value="PROTEASE S28 PRO-X CARBOXYPEPTIDASE-RELATED"/>
    <property type="match status" value="1"/>
</dbReference>
<keyword evidence="4" id="KW-0378">Hydrolase</keyword>
<dbReference type="EMBL" id="CAICTM010000154">
    <property type="protein sequence ID" value="CAB9503064.1"/>
    <property type="molecule type" value="Genomic_DNA"/>
</dbReference>
<evidence type="ECO:0000256" key="1">
    <source>
        <dbReference type="ARBA" id="ARBA00011079"/>
    </source>
</evidence>
<dbReference type="InterPro" id="IPR042269">
    <property type="entry name" value="Ser_carbopepase_S28_SKS"/>
</dbReference>
<dbReference type="Proteomes" id="UP001153069">
    <property type="component" value="Unassembled WGS sequence"/>
</dbReference>
<proteinExistence type="inferred from homology"/>
<dbReference type="GO" id="GO:0008239">
    <property type="term" value="F:dipeptidyl-peptidase activity"/>
    <property type="evidence" value="ECO:0007669"/>
    <property type="project" value="TreeGrafter"/>
</dbReference>
<dbReference type="InterPro" id="IPR008758">
    <property type="entry name" value="Peptidase_S28"/>
</dbReference>
<dbReference type="GO" id="GO:0070008">
    <property type="term" value="F:serine-type exopeptidase activity"/>
    <property type="evidence" value="ECO:0007669"/>
    <property type="project" value="InterPro"/>
</dbReference>
<keyword evidence="7" id="KW-1185">Reference proteome</keyword>
<keyword evidence="3" id="KW-0732">Signal</keyword>
<comment type="caution">
    <text evidence="6">The sequence shown here is derived from an EMBL/GenBank/DDBJ whole genome shotgun (WGS) entry which is preliminary data.</text>
</comment>
<reference evidence="6" key="1">
    <citation type="submission" date="2020-06" db="EMBL/GenBank/DDBJ databases">
        <authorList>
            <consortium name="Plant Systems Biology data submission"/>
        </authorList>
    </citation>
    <scope>NUCLEOTIDE SEQUENCE</scope>
    <source>
        <strain evidence="6">D6</strain>
    </source>
</reference>
<evidence type="ECO:0000256" key="4">
    <source>
        <dbReference type="ARBA" id="ARBA00022801"/>
    </source>
</evidence>
<keyword evidence="6" id="KW-0121">Carboxypeptidase</keyword>
<dbReference type="Pfam" id="PF05577">
    <property type="entry name" value="Peptidase_S28"/>
    <property type="match status" value="2"/>
</dbReference>
<comment type="similarity">
    <text evidence="1">Belongs to the peptidase S28 family.</text>
</comment>
<protein>
    <submittedName>
        <fullName evidence="6">Lysosomal Pro-X carboxypeptidase</fullName>
    </submittedName>
</protein>
<dbReference type="AlphaFoldDB" id="A0A9N8DI29"/>
<dbReference type="InterPro" id="IPR029058">
    <property type="entry name" value="AB_hydrolase_fold"/>
</dbReference>
<evidence type="ECO:0000313" key="7">
    <source>
        <dbReference type="Proteomes" id="UP001153069"/>
    </source>
</evidence>
<dbReference type="Gene3D" id="1.20.120.980">
    <property type="entry name" value="Serine carboxypeptidase S28, SKS domain"/>
    <property type="match status" value="1"/>
</dbReference>